<dbReference type="AlphaFoldDB" id="A0A1Q2YC18"/>
<feature type="compositionally biased region" description="Basic and acidic residues" evidence="1">
    <location>
        <begin position="52"/>
        <end position="76"/>
    </location>
</feature>
<dbReference type="Proteomes" id="UP000186136">
    <property type="component" value="Unassembled WGS sequence"/>
</dbReference>
<evidence type="ECO:0000256" key="1">
    <source>
        <dbReference type="SAM" id="MobiDB-lite"/>
    </source>
</evidence>
<protein>
    <submittedName>
        <fullName evidence="2">Uncharacterized protein</fullName>
    </submittedName>
</protein>
<organism evidence="2 3">
    <name type="scientific">Pichia membranifaciens</name>
    <dbReference type="NCBI Taxonomy" id="4926"/>
    <lineage>
        <taxon>Eukaryota</taxon>
        <taxon>Fungi</taxon>
        <taxon>Dikarya</taxon>
        <taxon>Ascomycota</taxon>
        <taxon>Saccharomycotina</taxon>
        <taxon>Pichiomycetes</taxon>
        <taxon>Pichiales</taxon>
        <taxon>Pichiaceae</taxon>
        <taxon>Pichia</taxon>
    </lineage>
</organism>
<dbReference type="EMBL" id="BDGI01000018">
    <property type="protein sequence ID" value="GAV27069.1"/>
    <property type="molecule type" value="Genomic_DNA"/>
</dbReference>
<feature type="compositionally biased region" description="Polar residues" evidence="1">
    <location>
        <begin position="30"/>
        <end position="51"/>
    </location>
</feature>
<sequence length="180" mass="19988">MMDTVSNEQGAEVLGKKNNPDLEYSDETPNRNLMTHTISNEQGEQLAQGTDITRDDSQPRNKLLDIKGNEGFENPEKGGNFTGNTNSTRYEHVHYFPCMLMRLLNVLRPVEVACNVFIEFGKPPVAIADHAGEIRNRVVHATATEASKRIDRTVTTASVFVSSRLSIGGKVEIRFAVVEI</sequence>
<dbReference type="OrthoDB" id="3996886at2759"/>
<evidence type="ECO:0000313" key="2">
    <source>
        <dbReference type="EMBL" id="GAV27069.1"/>
    </source>
</evidence>
<gene>
    <name evidence="2" type="ORF">PMKS-000530</name>
</gene>
<evidence type="ECO:0000313" key="3">
    <source>
        <dbReference type="Proteomes" id="UP000186136"/>
    </source>
</evidence>
<name>A0A1Q2YC18_9ASCO</name>
<proteinExistence type="predicted"/>
<comment type="caution">
    <text evidence="2">The sequence shown here is derived from an EMBL/GenBank/DDBJ whole genome shotgun (WGS) entry which is preliminary data.</text>
</comment>
<keyword evidence="3" id="KW-1185">Reference proteome</keyword>
<reference evidence="2 3" key="1">
    <citation type="submission" date="2016-08" db="EMBL/GenBank/DDBJ databases">
        <title>Whole genome shotgun sequence of Pichia membranifaciens KS47-1.</title>
        <authorList>
            <person name="Konishi M."/>
            <person name="Ishida M."/>
            <person name="Arakawa T."/>
            <person name="Kato Y."/>
            <person name="Horiuchi J."/>
        </authorList>
    </citation>
    <scope>NUCLEOTIDE SEQUENCE [LARGE SCALE GENOMIC DNA]</scope>
    <source>
        <strain evidence="2 3">KS47-1</strain>
    </source>
</reference>
<accession>A0A1Q2YC18</accession>
<feature type="region of interest" description="Disordered" evidence="1">
    <location>
        <begin position="1"/>
        <end position="85"/>
    </location>
</feature>